<gene>
    <name evidence="3" type="ORF">E5988_13525</name>
</gene>
<dbReference type="EC" id="5.1.1.-" evidence="3"/>
<dbReference type="InterPro" id="IPR004380">
    <property type="entry name" value="Asp_race"/>
</dbReference>
<evidence type="ECO:0000256" key="2">
    <source>
        <dbReference type="ARBA" id="ARBA00023235"/>
    </source>
</evidence>
<accession>A0ABY2QHI0</accession>
<organism evidence="3 4">
    <name type="scientific">Sphingomonas olei</name>
    <dbReference type="NCBI Taxonomy" id="1886787"/>
    <lineage>
        <taxon>Bacteria</taxon>
        <taxon>Pseudomonadati</taxon>
        <taxon>Pseudomonadota</taxon>
        <taxon>Alphaproteobacteria</taxon>
        <taxon>Sphingomonadales</taxon>
        <taxon>Sphingomonadaceae</taxon>
        <taxon>Sphingomonas</taxon>
    </lineage>
</organism>
<sequence length="240" mass="24596">MTDHPLAIGVLGGMGPAATIDFMAKVLRHSQRGAAREQDNVRVIADSNPALPDRNAAIAGTGPSPAPALAAMARGLAAAGAGVLAMPCNAAHAFADAVRAATPLPFVHLIDEAVAAVRRRHPEARRIGVLAVAGAAEAKLYERALDAAGLTAVTPDDAARAAFMDAIWQIKRGELDVGTAGVRATAHHLLDQGAEIIIAGCTEVPLVIADGELPVPLIDATDVLAERTVAYARGEWGRGA</sequence>
<keyword evidence="4" id="KW-1185">Reference proteome</keyword>
<comment type="similarity">
    <text evidence="1">Belongs to the aspartate/glutamate racemases family.</text>
</comment>
<dbReference type="Pfam" id="PF01177">
    <property type="entry name" value="Asp_Glu_race"/>
    <property type="match status" value="1"/>
</dbReference>
<keyword evidence="2 3" id="KW-0413">Isomerase</keyword>
<dbReference type="RefSeq" id="WP_046410093.1">
    <property type="nucleotide sequence ID" value="NZ_SSTI01000010.1"/>
</dbReference>
<dbReference type="Gene3D" id="3.40.50.1860">
    <property type="match status" value="2"/>
</dbReference>
<dbReference type="PANTHER" id="PTHR21198">
    <property type="entry name" value="GLUTAMATE RACEMASE"/>
    <property type="match status" value="1"/>
</dbReference>
<proteinExistence type="inferred from homology"/>
<dbReference type="NCBIfam" id="TIGR00035">
    <property type="entry name" value="asp_race"/>
    <property type="match status" value="1"/>
</dbReference>
<dbReference type="InterPro" id="IPR015942">
    <property type="entry name" value="Asp/Glu/hydantoin_racemase"/>
</dbReference>
<reference evidence="3 4" key="1">
    <citation type="submission" date="2019-04" db="EMBL/GenBank/DDBJ databases">
        <title>Microbes associate with the intestines of laboratory mice.</title>
        <authorList>
            <person name="Navarre W."/>
            <person name="Wong E."/>
            <person name="Huang K.C."/>
            <person name="Tropini C."/>
            <person name="Ng K."/>
            <person name="Yu B."/>
        </authorList>
    </citation>
    <scope>NUCLEOTIDE SEQUENCE [LARGE SCALE GENOMIC DNA]</scope>
    <source>
        <strain evidence="3 4">NM83_B4-11</strain>
    </source>
</reference>
<dbReference type="SUPFAM" id="SSF53681">
    <property type="entry name" value="Aspartate/glutamate racemase"/>
    <property type="match status" value="2"/>
</dbReference>
<dbReference type="GO" id="GO:0016853">
    <property type="term" value="F:isomerase activity"/>
    <property type="evidence" value="ECO:0007669"/>
    <property type="project" value="UniProtKB-KW"/>
</dbReference>
<dbReference type="EMBL" id="SSTI01000010">
    <property type="protein sequence ID" value="THG38608.1"/>
    <property type="molecule type" value="Genomic_DNA"/>
</dbReference>
<protein>
    <submittedName>
        <fullName evidence="3">Amino acid racemase</fullName>
        <ecNumber evidence="3">5.1.1.-</ecNumber>
    </submittedName>
</protein>
<dbReference type="Proteomes" id="UP000308038">
    <property type="component" value="Unassembled WGS sequence"/>
</dbReference>
<evidence type="ECO:0000256" key="1">
    <source>
        <dbReference type="ARBA" id="ARBA00007847"/>
    </source>
</evidence>
<evidence type="ECO:0000313" key="4">
    <source>
        <dbReference type="Proteomes" id="UP000308038"/>
    </source>
</evidence>
<comment type="caution">
    <text evidence="3">The sequence shown here is derived from an EMBL/GenBank/DDBJ whole genome shotgun (WGS) entry which is preliminary data.</text>
</comment>
<dbReference type="InterPro" id="IPR001920">
    <property type="entry name" value="Asp/Glu_race"/>
</dbReference>
<name>A0ABY2QHI0_9SPHN</name>
<dbReference type="PANTHER" id="PTHR21198:SF7">
    <property type="entry name" value="ASPARTATE-GLUTAMATE RACEMASE FAMILY"/>
    <property type="match status" value="1"/>
</dbReference>
<evidence type="ECO:0000313" key="3">
    <source>
        <dbReference type="EMBL" id="THG38608.1"/>
    </source>
</evidence>